<reference evidence="3" key="1">
    <citation type="journal article" date="2011" name="MBio">
        <title>Novel metabolic attributes of the genus Cyanothece, comprising a group of unicellular nitrogen-fixing Cyanobacteria.</title>
        <authorList>
            <person name="Bandyopadhyay A."/>
            <person name="Elvitigala T."/>
            <person name="Welsh E."/>
            <person name="Stockel J."/>
            <person name="Liberton M."/>
            <person name="Min H."/>
            <person name="Sherman L.A."/>
            <person name="Pakrasi H.B."/>
        </authorList>
    </citation>
    <scope>NUCLEOTIDE SEQUENCE [LARGE SCALE GENOMIC DNA]</scope>
    <source>
        <strain evidence="3">PCC 7822</strain>
    </source>
</reference>
<dbReference type="HOGENOM" id="CLU_112034_1_0_3"/>
<organism evidence="2 3">
    <name type="scientific">Gloeothece verrucosa (strain PCC 7822)</name>
    <name type="common">Cyanothece sp. (strain PCC 7822)</name>
    <dbReference type="NCBI Taxonomy" id="497965"/>
    <lineage>
        <taxon>Bacteria</taxon>
        <taxon>Bacillati</taxon>
        <taxon>Cyanobacteriota</taxon>
        <taxon>Cyanophyceae</taxon>
        <taxon>Oscillatoriophycideae</taxon>
        <taxon>Chroococcales</taxon>
        <taxon>Aphanothecaceae</taxon>
        <taxon>Gloeothece</taxon>
        <taxon>Gloeothece verrucosa</taxon>
    </lineage>
</organism>
<sequence length="166" mass="18630">MKLKKILLLLIFLPILIMAFSPAAWAENQSIWEQKTPLLEKNSIVVYSDPSCGCCEGWIKHLNKQGFKVTNIKTPNVFSIKEKYQVPEQLASCHTALIDGYVIEGHVPAKDIKRLVLNKSELQGLSVPQMPVGTPGMEMGNRKDPFSVVGFEKNGKTSIFETYQSY</sequence>
<dbReference type="KEGG" id="cyj:Cyan7822_1368"/>
<dbReference type="RefSeq" id="WP_013321474.1">
    <property type="nucleotide sequence ID" value="NC_014501.1"/>
</dbReference>
<dbReference type="SUPFAM" id="SSF52833">
    <property type="entry name" value="Thioredoxin-like"/>
    <property type="match status" value="1"/>
</dbReference>
<keyword evidence="1" id="KW-0732">Signal</keyword>
<evidence type="ECO:0000313" key="2">
    <source>
        <dbReference type="EMBL" id="ADN13367.1"/>
    </source>
</evidence>
<proteinExistence type="predicted"/>
<accession>E0UIQ8</accession>
<evidence type="ECO:0000256" key="1">
    <source>
        <dbReference type="SAM" id="SignalP"/>
    </source>
</evidence>
<dbReference type="STRING" id="497965.Cyan7822_1368"/>
<feature type="signal peptide" evidence="1">
    <location>
        <begin position="1"/>
        <end position="26"/>
    </location>
</feature>
<dbReference type="EMBL" id="CP002198">
    <property type="protein sequence ID" value="ADN13367.1"/>
    <property type="molecule type" value="Genomic_DNA"/>
</dbReference>
<dbReference type="eggNOG" id="COG3019">
    <property type="taxonomic scope" value="Bacteria"/>
</dbReference>
<name>E0UIQ8_GLOV7</name>
<dbReference type="AlphaFoldDB" id="E0UIQ8"/>
<feature type="chain" id="PRO_5003141352" description="Metal-binding protein" evidence="1">
    <location>
        <begin position="27"/>
        <end position="166"/>
    </location>
</feature>
<gene>
    <name evidence="2" type="ordered locus">Cyan7822_1368</name>
</gene>
<dbReference type="InterPro" id="IPR036249">
    <property type="entry name" value="Thioredoxin-like_sf"/>
</dbReference>
<dbReference type="InterPro" id="IPR007332">
    <property type="entry name" value="DUF411"/>
</dbReference>
<evidence type="ECO:0000313" key="3">
    <source>
        <dbReference type="Proteomes" id="UP000008206"/>
    </source>
</evidence>
<protein>
    <recommendedName>
        <fullName evidence="4">Metal-binding protein</fullName>
    </recommendedName>
</protein>
<dbReference type="OrthoDB" id="14727at2"/>
<dbReference type="Proteomes" id="UP000008206">
    <property type="component" value="Chromosome"/>
</dbReference>
<dbReference type="Pfam" id="PF04214">
    <property type="entry name" value="DUF411"/>
    <property type="match status" value="1"/>
</dbReference>
<evidence type="ECO:0008006" key="4">
    <source>
        <dbReference type="Google" id="ProtNLM"/>
    </source>
</evidence>
<keyword evidence="3" id="KW-1185">Reference proteome</keyword>